<evidence type="ECO:0000313" key="2">
    <source>
        <dbReference type="Proteomes" id="UP000307749"/>
    </source>
</evidence>
<sequence>MLDWPVNWADDESLVPLGRILSAVFRDFMNDLIAGGASRTTLRRHRGELFNLGYECLRAVSTGQLPGNDGAWSILESLIDDCGGPLLSSRFASESDQRVFDATCRKLHKWIGSRKALAPGPVACQTERGTKQDHDLSLDADWNLTRVVSVT</sequence>
<evidence type="ECO:0000313" key="1">
    <source>
        <dbReference type="EMBL" id="THD11284.1"/>
    </source>
</evidence>
<keyword evidence="2" id="KW-1185">Reference proteome</keyword>
<dbReference type="Proteomes" id="UP000307749">
    <property type="component" value="Unassembled WGS sequence"/>
</dbReference>
<organism evidence="1 2">
    <name type="scientific">Metallibacterium scheffleri</name>
    <dbReference type="NCBI Taxonomy" id="993689"/>
    <lineage>
        <taxon>Bacteria</taxon>
        <taxon>Pseudomonadati</taxon>
        <taxon>Pseudomonadota</taxon>
        <taxon>Gammaproteobacteria</taxon>
        <taxon>Lysobacterales</taxon>
        <taxon>Rhodanobacteraceae</taxon>
        <taxon>Metallibacterium</taxon>
    </lineage>
</organism>
<dbReference type="STRING" id="993689.GCA_002077135_00186"/>
<gene>
    <name evidence="1" type="ORF">B1806_03970</name>
</gene>
<accession>A0A4S3KSU4</accession>
<proteinExistence type="predicted"/>
<protein>
    <submittedName>
        <fullName evidence="1">Uncharacterized protein</fullName>
    </submittedName>
</protein>
<comment type="caution">
    <text evidence="1">The sequence shown here is derived from an EMBL/GenBank/DDBJ whole genome shotgun (WGS) entry which is preliminary data.</text>
</comment>
<reference evidence="1 2" key="1">
    <citation type="submission" date="2017-02" db="EMBL/GenBank/DDBJ databases">
        <title>Whole genome sequencing of Metallibacterium scheffleri DSM 24874 (T).</title>
        <authorList>
            <person name="Kumar S."/>
            <person name="Patil P."/>
            <person name="Patil P.B."/>
        </authorList>
    </citation>
    <scope>NUCLEOTIDE SEQUENCE [LARGE SCALE GENOMIC DNA]</scope>
    <source>
        <strain evidence="1 2">DSM 24874</strain>
    </source>
</reference>
<name>A0A4S3KSU4_9GAMM</name>
<dbReference type="EMBL" id="MWQO01000014">
    <property type="protein sequence ID" value="THD11284.1"/>
    <property type="molecule type" value="Genomic_DNA"/>
</dbReference>
<dbReference type="AlphaFoldDB" id="A0A4S3KSU4"/>